<protein>
    <submittedName>
        <fullName evidence="1">Uncharacterized protein</fullName>
    </submittedName>
</protein>
<sequence>MAKQMDITADVVGKFCSLGVVTSTQWQNCHIVIKDRFFRVYPSQHAAETNPHDPQLEIPLDKDFRSSSWKRKEYCEVTNDKKDFFCFYIEQSGMFGYSRLFKIGCSDIALVEKIIRCVEANTTNATP</sequence>
<gene>
    <name evidence="1" type="ORF">SELO1098_LOCUS26862</name>
</gene>
<dbReference type="EMBL" id="HBIC01052473">
    <property type="protein sequence ID" value="CAE0298008.1"/>
    <property type="molecule type" value="Transcribed_RNA"/>
</dbReference>
<evidence type="ECO:0000313" key="1">
    <source>
        <dbReference type="EMBL" id="CAE0298008.1"/>
    </source>
</evidence>
<accession>A0A7S3MF82</accession>
<name>A0A7S3MF82_9STRA</name>
<dbReference type="AlphaFoldDB" id="A0A7S3MF82"/>
<proteinExistence type="predicted"/>
<organism evidence="1">
    <name type="scientific">Spumella elongata</name>
    <dbReference type="NCBI Taxonomy" id="89044"/>
    <lineage>
        <taxon>Eukaryota</taxon>
        <taxon>Sar</taxon>
        <taxon>Stramenopiles</taxon>
        <taxon>Ochrophyta</taxon>
        <taxon>Chrysophyceae</taxon>
        <taxon>Chromulinales</taxon>
        <taxon>Chromulinaceae</taxon>
        <taxon>Spumella</taxon>
    </lineage>
</organism>
<reference evidence="1" key="1">
    <citation type="submission" date="2021-01" db="EMBL/GenBank/DDBJ databases">
        <authorList>
            <person name="Corre E."/>
            <person name="Pelletier E."/>
            <person name="Niang G."/>
            <person name="Scheremetjew M."/>
            <person name="Finn R."/>
            <person name="Kale V."/>
            <person name="Holt S."/>
            <person name="Cochrane G."/>
            <person name="Meng A."/>
            <person name="Brown T."/>
            <person name="Cohen L."/>
        </authorList>
    </citation>
    <scope>NUCLEOTIDE SEQUENCE</scope>
    <source>
        <strain evidence="1">CCAP 955/1</strain>
    </source>
</reference>